<organism evidence="1 2">
    <name type="scientific">Deinococcus marmoris</name>
    <dbReference type="NCBI Taxonomy" id="249408"/>
    <lineage>
        <taxon>Bacteria</taxon>
        <taxon>Thermotogati</taxon>
        <taxon>Deinococcota</taxon>
        <taxon>Deinococci</taxon>
        <taxon>Deinococcales</taxon>
        <taxon>Deinococcaceae</taxon>
        <taxon>Deinococcus</taxon>
    </lineage>
</organism>
<accession>A0A1U7P4R0</accession>
<evidence type="ECO:0000313" key="1">
    <source>
        <dbReference type="EMBL" id="OLV20149.1"/>
    </source>
</evidence>
<dbReference type="AlphaFoldDB" id="A0A1U7P4R0"/>
<reference evidence="1 2" key="1">
    <citation type="submission" date="2017-01" db="EMBL/GenBank/DDBJ databases">
        <title>Genome Analysis of Deinococcus marmoris KOPRI26562.</title>
        <authorList>
            <person name="Kim J.H."/>
            <person name="Oh H.-M."/>
        </authorList>
    </citation>
    <scope>NUCLEOTIDE SEQUENCE [LARGE SCALE GENOMIC DNA]</scope>
    <source>
        <strain evidence="1 2">KOPRI26562</strain>
    </source>
</reference>
<dbReference type="EMBL" id="MSTI01000007">
    <property type="protein sequence ID" value="OLV20149.1"/>
    <property type="molecule type" value="Genomic_DNA"/>
</dbReference>
<protein>
    <submittedName>
        <fullName evidence="1">Uncharacterized protein</fullName>
    </submittedName>
</protein>
<name>A0A1U7P4R0_9DEIO</name>
<keyword evidence="2" id="KW-1185">Reference proteome</keyword>
<comment type="caution">
    <text evidence="1">The sequence shown here is derived from an EMBL/GenBank/DDBJ whole genome shotgun (WGS) entry which is preliminary data.</text>
</comment>
<gene>
    <name evidence="1" type="ORF">BOO71_0000475</name>
</gene>
<dbReference type="Proteomes" id="UP000186607">
    <property type="component" value="Unassembled WGS sequence"/>
</dbReference>
<sequence length="39" mass="4271">MDDSMFELIGGWAQQRGLAVEGQALFERMGDDLPDGASR</sequence>
<evidence type="ECO:0000313" key="2">
    <source>
        <dbReference type="Proteomes" id="UP000186607"/>
    </source>
</evidence>
<proteinExistence type="predicted"/>
<dbReference type="STRING" id="249408.BOO71_0000475"/>